<protein>
    <recommendedName>
        <fullName evidence="4">Gingipain domain-containing protein</fullName>
    </recommendedName>
</protein>
<keyword evidence="3" id="KW-1185">Reference proteome</keyword>
<reference evidence="2 3" key="1">
    <citation type="submission" date="2018-01" db="EMBL/GenBank/DDBJ databases">
        <title>Genome Sequencing and Assembly of Anaerobacter polyendosporus strain CT4.</title>
        <authorList>
            <person name="Tachaapaikoon C."/>
            <person name="Sutheeworapong S."/>
            <person name="Jenjaroenpun P."/>
            <person name="Wongsurawat T."/>
            <person name="Nookeaw I."/>
            <person name="Cheawchanlertfa P."/>
            <person name="Kosugi A."/>
            <person name="Cheevadhanarak S."/>
            <person name="Ratanakhanokchai K."/>
        </authorList>
    </citation>
    <scope>NUCLEOTIDE SEQUENCE [LARGE SCALE GENOMIC DNA]</scope>
    <source>
        <strain evidence="2 3">CT4</strain>
    </source>
</reference>
<dbReference type="KEGG" id="cmah:C1I91_06365"/>
<keyword evidence="1" id="KW-0472">Membrane</keyword>
<dbReference type="EMBL" id="CP025746">
    <property type="protein sequence ID" value="QAA31292.1"/>
    <property type="molecule type" value="Genomic_DNA"/>
</dbReference>
<feature type="transmembrane region" description="Helical" evidence="1">
    <location>
        <begin position="545"/>
        <end position="563"/>
    </location>
</feature>
<evidence type="ECO:0000313" key="2">
    <source>
        <dbReference type="EMBL" id="QAA31292.1"/>
    </source>
</evidence>
<sequence>MKKILLALTFFILILGITVKAEEINKVVFSKDENVFLQNIRYSYDNKVPLVFNYDSADDHAKHFTSLYNGEGYDLKSSDNGAEIKKSDQAIFLNTDDIRVKALAAQIATKLKYDLVFDSKLLSQYSQVINFDTKKDSNIKADPVYRDFDSIYDYYNKVMGSSDYTIYVESEDLSALAAYMASYKNAKLTFQLPEKFEGQYFLWFIDRDKYSKDRYIEIYNKLKPTSNQGIGVITGNTTGDISLFINRILFYNKLNTSKDISYIDGLGTKNSTSYSDSGWNVNNIVLENYQDDKLNEKLSNSKYINIFTHGAPRVLLGIKDIPVLRAPVVVTEACSTMESLPNDSVAIDFISKGSVAYIGSLKIGGTSGVSGDTYLLSSSSFTLGNLITLNNDSIMDGNDNVPRAVLLGDPSFKLFDNIIKGDKTLDLPFKSNDDLIVPIYCNEKNRSAEITSLEKKYNILLEDFSNIDKNIKLLRIKNIKSGEVNLSTKVPLNLLVDKAGRYIYDSINAVSEQFLKNNTIALMMIVVLIIARFRIKGNLRISVKYIAFLVLSVGVLFLLDRFFDVGFEIKKLILYAILIDTFMNYKAFKSKLILLVITIFIPLSVILSIVDKISLFNLGVILVYSLFLLLYSVLLDVIYRKVICDYKAKHSDNSI</sequence>
<dbReference type="Proteomes" id="UP000286268">
    <property type="component" value="Chromosome"/>
</dbReference>
<keyword evidence="1" id="KW-0812">Transmembrane</keyword>
<organism evidence="2 3">
    <name type="scientific">Clostridium manihotivorum</name>
    <dbReference type="NCBI Taxonomy" id="2320868"/>
    <lineage>
        <taxon>Bacteria</taxon>
        <taxon>Bacillati</taxon>
        <taxon>Bacillota</taxon>
        <taxon>Clostridia</taxon>
        <taxon>Eubacteriales</taxon>
        <taxon>Clostridiaceae</taxon>
        <taxon>Clostridium</taxon>
    </lineage>
</organism>
<feature type="transmembrane region" description="Helical" evidence="1">
    <location>
        <begin position="616"/>
        <end position="639"/>
    </location>
</feature>
<name>A0A3R5QSH0_9CLOT</name>
<dbReference type="AlphaFoldDB" id="A0A3R5QSH0"/>
<proteinExistence type="predicted"/>
<feature type="transmembrane region" description="Helical" evidence="1">
    <location>
        <begin position="592"/>
        <end position="610"/>
    </location>
</feature>
<gene>
    <name evidence="2" type="ORF">C1I91_06365</name>
</gene>
<accession>A0A3R5QSH0</accession>
<evidence type="ECO:0000313" key="3">
    <source>
        <dbReference type="Proteomes" id="UP000286268"/>
    </source>
</evidence>
<keyword evidence="1" id="KW-1133">Transmembrane helix</keyword>
<evidence type="ECO:0008006" key="4">
    <source>
        <dbReference type="Google" id="ProtNLM"/>
    </source>
</evidence>
<dbReference type="RefSeq" id="WP_128212092.1">
    <property type="nucleotide sequence ID" value="NZ_CP025746.1"/>
</dbReference>
<evidence type="ECO:0000256" key="1">
    <source>
        <dbReference type="SAM" id="Phobius"/>
    </source>
</evidence>